<dbReference type="EMBL" id="CP000555">
    <property type="protein sequence ID" value="ABM96402.1"/>
    <property type="molecule type" value="Genomic_DNA"/>
</dbReference>
<dbReference type="InterPro" id="IPR002850">
    <property type="entry name" value="PIN_toxin-like"/>
</dbReference>
<dbReference type="Pfam" id="PF13470">
    <property type="entry name" value="PIN_3"/>
    <property type="match status" value="1"/>
</dbReference>
<name>A2SLG3_METPP</name>
<dbReference type="PANTHER" id="PTHR34610:SF3">
    <property type="entry name" value="SSL7007 PROTEIN"/>
    <property type="match status" value="1"/>
</dbReference>
<dbReference type="STRING" id="420662.Mpe_A3449"/>
<evidence type="ECO:0000313" key="3">
    <source>
        <dbReference type="Proteomes" id="UP000000366"/>
    </source>
</evidence>
<sequence>MTAAPPPNAVIDTNAILDWLVFQDPGAAFGRAIECGTLRWIATPAMLLEHRRLFASPSLSAWSPDVARLEAAWARWAQVDTDTVPGCSLRCTDPDDQMFIDLALARHVTWLLTRDRALLKLARRAAPTGLRVLTPTHWQASMTVSAEAAAEANRPTATSRS</sequence>
<dbReference type="HOGENOM" id="CLU_116617_0_0_4"/>
<dbReference type="AlphaFoldDB" id="A2SLG3"/>
<reference evidence="2 3" key="1">
    <citation type="journal article" date="2007" name="J. Bacteriol.">
        <title>Whole-genome analysis of the methyl tert-butyl ether-degrading beta-proteobacterium Methylibium petroleiphilum PM1.</title>
        <authorList>
            <person name="Kane S.R."/>
            <person name="Chakicherla A.Y."/>
            <person name="Chain P.S.G."/>
            <person name="Schmidt R."/>
            <person name="Shin M.W."/>
            <person name="Legler T.C."/>
            <person name="Scow K.M."/>
            <person name="Larimer F.W."/>
            <person name="Lucas S.M."/>
            <person name="Richardson P.M."/>
            <person name="Hristova K.R."/>
        </authorList>
    </citation>
    <scope>NUCLEOTIDE SEQUENCE [LARGE SCALE GENOMIC DNA]</scope>
    <source>
        <strain evidence="3">ATCC BAA-1232 / LMG 22953 / PM1</strain>
    </source>
</reference>
<dbReference type="InterPro" id="IPR029060">
    <property type="entry name" value="PIN-like_dom_sf"/>
</dbReference>
<dbReference type="PANTHER" id="PTHR34610">
    <property type="entry name" value="SSL7007 PROTEIN"/>
    <property type="match status" value="1"/>
</dbReference>
<dbReference type="InterPro" id="IPR002716">
    <property type="entry name" value="PIN_dom"/>
</dbReference>
<feature type="domain" description="PIN" evidence="1">
    <location>
        <begin position="9"/>
        <end position="117"/>
    </location>
</feature>
<dbReference type="SUPFAM" id="SSF88723">
    <property type="entry name" value="PIN domain-like"/>
    <property type="match status" value="1"/>
</dbReference>
<evidence type="ECO:0000259" key="1">
    <source>
        <dbReference type="Pfam" id="PF13470"/>
    </source>
</evidence>
<evidence type="ECO:0000313" key="2">
    <source>
        <dbReference type="EMBL" id="ABM96402.1"/>
    </source>
</evidence>
<protein>
    <recommendedName>
        <fullName evidence="1">PIN domain-containing protein</fullName>
    </recommendedName>
</protein>
<organism evidence="2 3">
    <name type="scientific">Methylibium petroleiphilum (strain ATCC BAA-1232 / LMG 22953 / PM1)</name>
    <dbReference type="NCBI Taxonomy" id="420662"/>
    <lineage>
        <taxon>Bacteria</taxon>
        <taxon>Pseudomonadati</taxon>
        <taxon>Pseudomonadota</taxon>
        <taxon>Betaproteobacteria</taxon>
        <taxon>Burkholderiales</taxon>
        <taxon>Sphaerotilaceae</taxon>
        <taxon>Methylibium</taxon>
    </lineage>
</organism>
<dbReference type="KEGG" id="mpt:Mpe_A3449"/>
<gene>
    <name evidence="2" type="ordered locus">Mpe_A3449</name>
</gene>
<accession>A2SLG3</accession>
<dbReference type="eggNOG" id="COG1569">
    <property type="taxonomic scope" value="Bacteria"/>
</dbReference>
<keyword evidence="3" id="KW-1185">Reference proteome</keyword>
<dbReference type="RefSeq" id="WP_011831023.1">
    <property type="nucleotide sequence ID" value="NC_008825.1"/>
</dbReference>
<proteinExistence type="predicted"/>
<dbReference type="Proteomes" id="UP000000366">
    <property type="component" value="Chromosome"/>
</dbReference>